<dbReference type="RefSeq" id="WP_089022727.1">
    <property type="nucleotide sequence ID" value="NZ_NIQC01000003.1"/>
</dbReference>
<keyword evidence="4" id="KW-1185">Reference proteome</keyword>
<protein>
    <recommendedName>
        <fullName evidence="2">DUF7847 domain-containing protein</fullName>
    </recommendedName>
</protein>
<organism evidence="3 4">
    <name type="scientific">Natranaerobius trueperi</name>
    <dbReference type="NCBI Taxonomy" id="759412"/>
    <lineage>
        <taxon>Bacteria</taxon>
        <taxon>Bacillati</taxon>
        <taxon>Bacillota</taxon>
        <taxon>Clostridia</taxon>
        <taxon>Natranaerobiales</taxon>
        <taxon>Natranaerobiaceae</taxon>
        <taxon>Natranaerobius</taxon>
    </lineage>
</organism>
<feature type="transmembrane region" description="Helical" evidence="1">
    <location>
        <begin position="16"/>
        <end position="37"/>
    </location>
</feature>
<keyword evidence="1" id="KW-0812">Transmembrane</keyword>
<feature type="transmembrane region" description="Helical" evidence="1">
    <location>
        <begin position="270"/>
        <end position="294"/>
    </location>
</feature>
<name>A0A226C2M5_9FIRM</name>
<reference evidence="3 4" key="1">
    <citation type="submission" date="2017-06" db="EMBL/GenBank/DDBJ databases">
        <title>Draft Genome Sequence of Natranaerobius trueperi halophilic, alkalithermophilic bacteria from soda lakes.</title>
        <authorList>
            <person name="Zhao B."/>
        </authorList>
    </citation>
    <scope>NUCLEOTIDE SEQUENCE [LARGE SCALE GENOMIC DNA]</scope>
    <source>
        <strain evidence="3 4">DSM 18760</strain>
    </source>
</reference>
<feature type="transmembrane region" description="Helical" evidence="1">
    <location>
        <begin position="157"/>
        <end position="181"/>
    </location>
</feature>
<evidence type="ECO:0000259" key="2">
    <source>
        <dbReference type="Pfam" id="PF25231"/>
    </source>
</evidence>
<feature type="transmembrane region" description="Helical" evidence="1">
    <location>
        <begin position="193"/>
        <end position="221"/>
    </location>
</feature>
<feature type="transmembrane region" description="Helical" evidence="1">
    <location>
        <begin position="242"/>
        <end position="264"/>
    </location>
</feature>
<feature type="domain" description="DUF7847" evidence="2">
    <location>
        <begin position="101"/>
        <end position="281"/>
    </location>
</feature>
<dbReference type="AlphaFoldDB" id="A0A226C2M5"/>
<evidence type="ECO:0000313" key="3">
    <source>
        <dbReference type="EMBL" id="OWZ84657.1"/>
    </source>
</evidence>
<evidence type="ECO:0000313" key="4">
    <source>
        <dbReference type="Proteomes" id="UP000214588"/>
    </source>
</evidence>
<dbReference type="EMBL" id="NIQC01000003">
    <property type="protein sequence ID" value="OWZ84657.1"/>
    <property type="molecule type" value="Genomic_DNA"/>
</dbReference>
<gene>
    <name evidence="3" type="ORF">CDO51_02535</name>
</gene>
<evidence type="ECO:0000256" key="1">
    <source>
        <dbReference type="SAM" id="Phobius"/>
    </source>
</evidence>
<sequence>MVLKDALKQLQKNYKVIAIPLIIDILLLMIIYLPLIFKGVRDIDIGKDPFNFKIFTSVSIPPSITDVMDINFSVNEITNFNLGEYNLNMFDSFILSGAIIIIVVIFFILLGFVATSLVKAGFLGTIKDGFNNAPKASFNRFTVNAKLHFWNILKYQLMLTGVILLGILFMIILIFTSISFFDVLNFTSILSFVLGFGLFMLLILLVILILTILLVFTPYAIVDDNLPPIKAIVTSFKTVKRYLWVVLLHLLIIWLLTIVASIIVNIVGSVSIIVATLVFTPIGTYLIFIIYQLYRKLNEKPSFKRRRRRKRRLIKKRLRR</sequence>
<comment type="caution">
    <text evidence="3">The sequence shown here is derived from an EMBL/GenBank/DDBJ whole genome shotgun (WGS) entry which is preliminary data.</text>
</comment>
<dbReference type="Proteomes" id="UP000214588">
    <property type="component" value="Unassembled WGS sequence"/>
</dbReference>
<accession>A0A226C2M5</accession>
<feature type="transmembrane region" description="Helical" evidence="1">
    <location>
        <begin position="93"/>
        <end position="118"/>
    </location>
</feature>
<proteinExistence type="predicted"/>
<dbReference type="InterPro" id="IPR057169">
    <property type="entry name" value="DUF7847"/>
</dbReference>
<keyword evidence="1" id="KW-1133">Transmembrane helix</keyword>
<dbReference type="Pfam" id="PF25231">
    <property type="entry name" value="DUF7847"/>
    <property type="match status" value="1"/>
</dbReference>
<dbReference type="OrthoDB" id="9973091at2"/>
<keyword evidence="1" id="KW-0472">Membrane</keyword>